<accession>A0A5J6MHL7</accession>
<dbReference type="GO" id="GO:0031047">
    <property type="term" value="P:regulatory ncRNA-mediated gene silencing"/>
    <property type="evidence" value="ECO:0007669"/>
    <property type="project" value="UniProtKB-KW"/>
</dbReference>
<dbReference type="Pfam" id="PF12623">
    <property type="entry name" value="Hen1_L"/>
    <property type="match status" value="1"/>
</dbReference>
<evidence type="ECO:0000256" key="10">
    <source>
        <dbReference type="ARBA" id="ARBA00023158"/>
    </source>
</evidence>
<evidence type="ECO:0000256" key="4">
    <source>
        <dbReference type="ARBA" id="ARBA00022603"/>
    </source>
</evidence>
<dbReference type="Gene3D" id="3.40.50.150">
    <property type="entry name" value="Vaccinia Virus protein VP39"/>
    <property type="match status" value="1"/>
</dbReference>
<dbReference type="GO" id="GO:0003723">
    <property type="term" value="F:RNA binding"/>
    <property type="evidence" value="ECO:0007669"/>
    <property type="project" value="UniProtKB-KW"/>
</dbReference>
<evidence type="ECO:0000256" key="9">
    <source>
        <dbReference type="ARBA" id="ARBA00022884"/>
    </source>
</evidence>
<evidence type="ECO:0000256" key="7">
    <source>
        <dbReference type="ARBA" id="ARBA00022723"/>
    </source>
</evidence>
<dbReference type="PANTHER" id="PTHR21404">
    <property type="entry name" value="HEN1"/>
    <property type="match status" value="1"/>
</dbReference>
<dbReference type="Proteomes" id="UP000326202">
    <property type="component" value="Chromosome"/>
</dbReference>
<proteinExistence type="inferred from homology"/>
<dbReference type="Pfam" id="PF13489">
    <property type="entry name" value="Methyltransf_23"/>
    <property type="match status" value="1"/>
</dbReference>
<dbReference type="AlphaFoldDB" id="A0A5J6MHL7"/>
<evidence type="ECO:0000256" key="2">
    <source>
        <dbReference type="ARBA" id="ARBA00009026"/>
    </source>
</evidence>
<dbReference type="EMBL" id="CP042906">
    <property type="protein sequence ID" value="QEX16962.1"/>
    <property type="molecule type" value="Genomic_DNA"/>
</dbReference>
<keyword evidence="8" id="KW-0460">Magnesium</keyword>
<dbReference type="RefSeq" id="WP_151177255.1">
    <property type="nucleotide sequence ID" value="NZ_CP042906.1"/>
</dbReference>
<dbReference type="OrthoDB" id="626362at2"/>
<dbReference type="Gene3D" id="3.30.1610.20">
    <property type="entry name" value="Hen1, N-terminal domain"/>
    <property type="match status" value="1"/>
</dbReference>
<feature type="domain" description="Hen1 N-terminal" evidence="13">
    <location>
        <begin position="1"/>
        <end position="239"/>
    </location>
</feature>
<keyword evidence="10" id="KW-0943">RNA-mediated gene silencing</keyword>
<dbReference type="InterPro" id="IPR024740">
    <property type="entry name" value="Hen1_N"/>
</dbReference>
<dbReference type="InterPro" id="IPR026610">
    <property type="entry name" value="Hen1"/>
</dbReference>
<name>A0A5J6MHL7_9PROT</name>
<evidence type="ECO:0000256" key="1">
    <source>
        <dbReference type="ARBA" id="ARBA00001946"/>
    </source>
</evidence>
<comment type="similarity">
    <text evidence="2">Belongs to the methyltransferase superfamily. HEN1 family.</text>
</comment>
<keyword evidence="9" id="KW-0694">RNA-binding</keyword>
<dbReference type="PANTHER" id="PTHR21404:SF3">
    <property type="entry name" value="SMALL RNA 2'-O-METHYLTRANSFERASE"/>
    <property type="match status" value="1"/>
</dbReference>
<dbReference type="SUPFAM" id="SSF53335">
    <property type="entry name" value="S-adenosyl-L-methionine-dependent methyltransferases"/>
    <property type="match status" value="1"/>
</dbReference>
<evidence type="ECO:0000313" key="14">
    <source>
        <dbReference type="EMBL" id="QEX16962.1"/>
    </source>
</evidence>
<organism evidence="14 15">
    <name type="scientific">Hypericibacter terrae</name>
    <dbReference type="NCBI Taxonomy" id="2602015"/>
    <lineage>
        <taxon>Bacteria</taxon>
        <taxon>Pseudomonadati</taxon>
        <taxon>Pseudomonadota</taxon>
        <taxon>Alphaproteobacteria</taxon>
        <taxon>Rhodospirillales</taxon>
        <taxon>Dongiaceae</taxon>
        <taxon>Hypericibacter</taxon>
    </lineage>
</organism>
<keyword evidence="15" id="KW-1185">Reference proteome</keyword>
<dbReference type="GO" id="GO:0046872">
    <property type="term" value="F:metal ion binding"/>
    <property type="evidence" value="ECO:0007669"/>
    <property type="project" value="UniProtKB-KW"/>
</dbReference>
<evidence type="ECO:0000256" key="6">
    <source>
        <dbReference type="ARBA" id="ARBA00022691"/>
    </source>
</evidence>
<keyword evidence="7" id="KW-0479">Metal-binding</keyword>
<keyword evidence="6" id="KW-0949">S-adenosyl-L-methionine</keyword>
<protein>
    <recommendedName>
        <fullName evidence="3">Small RNA 2'-O-methyltransferase</fullName>
        <ecNumber evidence="11">2.1.1.386</ecNumber>
    </recommendedName>
</protein>
<evidence type="ECO:0000256" key="11">
    <source>
        <dbReference type="ARBA" id="ARBA00035025"/>
    </source>
</evidence>
<comment type="catalytic activity">
    <reaction evidence="12">
        <text>small RNA 3'-end nucleotide + S-adenosyl-L-methionine = small RNA 3'-end 2'-O-methylnucleotide + S-adenosyl-L-homocysteine + H(+)</text>
        <dbReference type="Rhea" id="RHEA:37887"/>
        <dbReference type="Rhea" id="RHEA-COMP:10415"/>
        <dbReference type="Rhea" id="RHEA-COMP:10416"/>
        <dbReference type="ChEBI" id="CHEBI:15378"/>
        <dbReference type="ChEBI" id="CHEBI:57856"/>
        <dbReference type="ChEBI" id="CHEBI:59789"/>
        <dbReference type="ChEBI" id="CHEBI:74896"/>
        <dbReference type="ChEBI" id="CHEBI:74898"/>
        <dbReference type="EC" id="2.1.1.386"/>
    </reaction>
</comment>
<reference evidence="14 15" key="1">
    <citation type="submission" date="2019-08" db="EMBL/GenBank/DDBJ databases">
        <title>Hyperibacter terrae gen. nov., sp. nov. and Hyperibacter viscosus sp. nov., two new members in the family Rhodospirillaceae isolated from the rhizosphere of Hypericum perforatum.</title>
        <authorList>
            <person name="Noviana Z."/>
        </authorList>
    </citation>
    <scope>NUCLEOTIDE SEQUENCE [LARGE SCALE GENOMIC DNA]</scope>
    <source>
        <strain evidence="14 15">R5913</strain>
    </source>
</reference>
<dbReference type="CDD" id="cd02440">
    <property type="entry name" value="AdoMet_MTases"/>
    <property type="match status" value="1"/>
</dbReference>
<evidence type="ECO:0000256" key="8">
    <source>
        <dbReference type="ARBA" id="ARBA00022842"/>
    </source>
</evidence>
<dbReference type="GO" id="GO:0090486">
    <property type="term" value="F:small RNA 2'-O-methyltransferase activity"/>
    <property type="evidence" value="ECO:0007669"/>
    <property type="project" value="UniProtKB-EC"/>
</dbReference>
<gene>
    <name evidence="14" type="ORF">FRZ44_22580</name>
</gene>
<dbReference type="GO" id="GO:0001510">
    <property type="term" value="P:RNA methylation"/>
    <property type="evidence" value="ECO:0007669"/>
    <property type="project" value="InterPro"/>
</dbReference>
<dbReference type="InterPro" id="IPR038546">
    <property type="entry name" value="Hen1_N_sf"/>
</dbReference>
<keyword evidence="4 14" id="KW-0489">Methyltransferase</keyword>
<sequence length="467" mass="51949">MLLTISTTHRPATDLGFLLHKNPDRLHEKELAFGRALAFFPEAGEDRATFALTVDIDRVQLVRGKGDGEGLLDQYVNDRAYAASSFLSVALGKVLNTAMAGRSKHRPGLTDTRLPLVATVEPIAARGRDGMAARLFEPLGYQVQAQPHMLDLERLDWGASPYVTLRLEGMLTVREMLTHLYVLIPVLDNSKHFYVNADEMENLLAKGAGWLDGHPEKEFIVNCALRRKPGLVREALARLSETAASDEEFAPEIKNAGEETLETPIRLNDQRMETVTATLLASGARRVVDLGCGEGRLLRELKDHRQFEEIVGVDASLHSLERAEKRLKFDRMAERQRARFKLLHGALTYRDRRLAGYDAAALVEVVEHVDADRLPALERAVFEFMAPPTVVVTTPNREYNALFEGMAPGAMRHRDHRFEWTRAEFEGWAAAAAAGHGYAVRFQPIGPVDEALGAPTQMAVFTRGAAR</sequence>
<dbReference type="KEGG" id="htq:FRZ44_22580"/>
<evidence type="ECO:0000256" key="12">
    <source>
        <dbReference type="ARBA" id="ARBA00048418"/>
    </source>
</evidence>
<keyword evidence="5 14" id="KW-0808">Transferase</keyword>
<evidence type="ECO:0000313" key="15">
    <source>
        <dbReference type="Proteomes" id="UP000326202"/>
    </source>
</evidence>
<evidence type="ECO:0000256" key="3">
    <source>
        <dbReference type="ARBA" id="ARBA00021330"/>
    </source>
</evidence>
<evidence type="ECO:0000256" key="5">
    <source>
        <dbReference type="ARBA" id="ARBA00022679"/>
    </source>
</evidence>
<dbReference type="NCBIfam" id="TIGR04074">
    <property type="entry name" value="bacter_Hen1"/>
    <property type="match status" value="1"/>
</dbReference>
<dbReference type="EC" id="2.1.1.386" evidence="11"/>
<dbReference type="InterPro" id="IPR029063">
    <property type="entry name" value="SAM-dependent_MTases_sf"/>
</dbReference>
<evidence type="ECO:0000259" key="13">
    <source>
        <dbReference type="Pfam" id="PF12623"/>
    </source>
</evidence>
<dbReference type="InterPro" id="IPR024026">
    <property type="entry name" value="3'-RNA_MeTfrase_Hen1_bac"/>
</dbReference>
<comment type="cofactor">
    <cofactor evidence="1">
        <name>Mg(2+)</name>
        <dbReference type="ChEBI" id="CHEBI:18420"/>
    </cofactor>
</comment>